<dbReference type="Gene3D" id="3.90.550.10">
    <property type="entry name" value="Spore Coat Polysaccharide Biosynthesis Protein SpsA, Chain A"/>
    <property type="match status" value="1"/>
</dbReference>
<sequence>MTTTELAAPRIAVLVPCHNEAAAIAKVVRDFRVSLPTATCYVFDNNSTDDTAAIAREAGAVVRRVSLQGKGNVVRRMFADVEADIYVMVDGDATYDAAAAPVLVGKLLDEDLDMVVGARVDTEQAAYRSGHRFGNVMLTRCVGMVFGRSFGDMLSGYRVFSRRYVKSFPAHARGFETETELAVHALQLRMPVAEMDTAYGARPEGSASKLRTYHDGFRILVTIARLFKNERPLLFFSLLSSASVLLSIVLAIPLLLTYMQTGLVPRFPTAILCTALVLMGIVLLACGLILDTVTRGRVEMKHLAYLSIPQSLSFRKDSRGA</sequence>
<dbReference type="InterPro" id="IPR050256">
    <property type="entry name" value="Glycosyltransferase_2"/>
</dbReference>
<dbReference type="InterPro" id="IPR029044">
    <property type="entry name" value="Nucleotide-diphossugar_trans"/>
</dbReference>
<organism evidence="3 4">
    <name type="scientific">Lysobacter panacisoli</name>
    <dbReference type="NCBI Taxonomy" id="1255263"/>
    <lineage>
        <taxon>Bacteria</taxon>
        <taxon>Pseudomonadati</taxon>
        <taxon>Pseudomonadota</taxon>
        <taxon>Gammaproteobacteria</taxon>
        <taxon>Lysobacterales</taxon>
        <taxon>Lysobacteraceae</taxon>
        <taxon>Lysobacter</taxon>
    </lineage>
</organism>
<comment type="caution">
    <text evidence="3">The sequence shown here is derived from an EMBL/GenBank/DDBJ whole genome shotgun (WGS) entry which is preliminary data.</text>
</comment>
<dbReference type="SUPFAM" id="SSF53448">
    <property type="entry name" value="Nucleotide-diphospho-sugar transferases"/>
    <property type="match status" value="1"/>
</dbReference>
<name>A0ABP9LJN0_9GAMM</name>
<keyword evidence="4" id="KW-1185">Reference proteome</keyword>
<accession>A0ABP9LJN0</accession>
<keyword evidence="1" id="KW-0472">Membrane</keyword>
<dbReference type="CDD" id="cd04179">
    <property type="entry name" value="DPM_DPG-synthase_like"/>
    <property type="match status" value="1"/>
</dbReference>
<dbReference type="EMBL" id="BAABKY010000004">
    <property type="protein sequence ID" value="GAA5079638.1"/>
    <property type="molecule type" value="Genomic_DNA"/>
</dbReference>
<keyword evidence="1" id="KW-1133">Transmembrane helix</keyword>
<evidence type="ECO:0000313" key="3">
    <source>
        <dbReference type="EMBL" id="GAA5079638.1"/>
    </source>
</evidence>
<proteinExistence type="predicted"/>
<reference evidence="4" key="1">
    <citation type="journal article" date="2019" name="Int. J. Syst. Evol. Microbiol.">
        <title>The Global Catalogue of Microorganisms (GCM) 10K type strain sequencing project: providing services to taxonomists for standard genome sequencing and annotation.</title>
        <authorList>
            <consortium name="The Broad Institute Genomics Platform"/>
            <consortium name="The Broad Institute Genome Sequencing Center for Infectious Disease"/>
            <person name="Wu L."/>
            <person name="Ma J."/>
        </authorList>
    </citation>
    <scope>NUCLEOTIDE SEQUENCE [LARGE SCALE GENOMIC DNA]</scope>
    <source>
        <strain evidence="4">JCM 19212</strain>
    </source>
</reference>
<dbReference type="InterPro" id="IPR001173">
    <property type="entry name" value="Glyco_trans_2-like"/>
</dbReference>
<dbReference type="Proteomes" id="UP001501083">
    <property type="component" value="Unassembled WGS sequence"/>
</dbReference>
<protein>
    <submittedName>
        <fullName evidence="3">Glycosyltransferase family 2 protein</fullName>
    </submittedName>
</protein>
<keyword evidence="1" id="KW-0812">Transmembrane</keyword>
<evidence type="ECO:0000259" key="2">
    <source>
        <dbReference type="Pfam" id="PF00535"/>
    </source>
</evidence>
<evidence type="ECO:0000256" key="1">
    <source>
        <dbReference type="SAM" id="Phobius"/>
    </source>
</evidence>
<feature type="domain" description="Glycosyltransferase 2-like" evidence="2">
    <location>
        <begin position="13"/>
        <end position="132"/>
    </location>
</feature>
<evidence type="ECO:0000313" key="4">
    <source>
        <dbReference type="Proteomes" id="UP001501083"/>
    </source>
</evidence>
<dbReference type="PANTHER" id="PTHR48090">
    <property type="entry name" value="UNDECAPRENYL-PHOSPHATE 4-DEOXY-4-FORMAMIDO-L-ARABINOSE TRANSFERASE-RELATED"/>
    <property type="match status" value="1"/>
</dbReference>
<feature type="transmembrane region" description="Helical" evidence="1">
    <location>
        <begin position="267"/>
        <end position="290"/>
    </location>
</feature>
<feature type="transmembrane region" description="Helical" evidence="1">
    <location>
        <begin position="233"/>
        <end position="255"/>
    </location>
</feature>
<dbReference type="PANTHER" id="PTHR48090:SF7">
    <property type="entry name" value="RFBJ PROTEIN"/>
    <property type="match status" value="1"/>
</dbReference>
<gene>
    <name evidence="3" type="ORF">GCM10025759_27950</name>
</gene>
<dbReference type="RefSeq" id="WP_158982060.1">
    <property type="nucleotide sequence ID" value="NZ_BAABKY010000004.1"/>
</dbReference>
<dbReference type="Pfam" id="PF00535">
    <property type="entry name" value="Glycos_transf_2"/>
    <property type="match status" value="1"/>
</dbReference>